<gene>
    <name evidence="2" type="ORF">H8S20_01625</name>
</gene>
<evidence type="ECO:0000313" key="3">
    <source>
        <dbReference type="Proteomes" id="UP000596929"/>
    </source>
</evidence>
<protein>
    <recommendedName>
        <fullName evidence="4">Phage protein</fullName>
    </recommendedName>
</protein>
<evidence type="ECO:0000256" key="1">
    <source>
        <dbReference type="SAM" id="Coils"/>
    </source>
</evidence>
<reference evidence="2 3" key="1">
    <citation type="submission" date="2020-08" db="EMBL/GenBank/DDBJ databases">
        <title>Genome public.</title>
        <authorList>
            <person name="Liu C."/>
            <person name="Sun Q."/>
        </authorList>
    </citation>
    <scope>NUCLEOTIDE SEQUENCE [LARGE SCALE GENOMIC DNA]</scope>
    <source>
        <strain evidence="2 3">NSJ-6</strain>
    </source>
</reference>
<dbReference type="EMBL" id="JACOOO010000001">
    <property type="protein sequence ID" value="MBC5627587.1"/>
    <property type="molecule type" value="Genomic_DNA"/>
</dbReference>
<evidence type="ECO:0008006" key="4">
    <source>
        <dbReference type="Google" id="ProtNLM"/>
    </source>
</evidence>
<feature type="coiled-coil region" evidence="1">
    <location>
        <begin position="23"/>
        <end position="50"/>
    </location>
</feature>
<keyword evidence="1" id="KW-0175">Coiled coil</keyword>
<dbReference type="RefSeq" id="WP_186859134.1">
    <property type="nucleotide sequence ID" value="NZ_JACOOO010000001.1"/>
</dbReference>
<evidence type="ECO:0000313" key="2">
    <source>
        <dbReference type="EMBL" id="MBC5627587.1"/>
    </source>
</evidence>
<sequence>MNNEYFKKIEKMLYRYYETEKDIKVLNKEKDLLSNQYELLENKLKNTQYSLQEQSSSIGFEERVQSSSDGTSYAERELINQITSDEKEQNRIRKRLYKIDRKIREIERNNIKLKINITMLNSEYQKFLELKYKDKMPMEKLYIEINRSRKSAFNLRREIIDEVGRWLNFF</sequence>
<organism evidence="2 3">
    <name type="scientific">Clostridium hominis</name>
    <dbReference type="NCBI Taxonomy" id="2763036"/>
    <lineage>
        <taxon>Bacteria</taxon>
        <taxon>Bacillati</taxon>
        <taxon>Bacillota</taxon>
        <taxon>Clostridia</taxon>
        <taxon>Eubacteriales</taxon>
        <taxon>Clostridiaceae</taxon>
        <taxon>Clostridium</taxon>
    </lineage>
</organism>
<name>A0ABR7D885_9CLOT</name>
<keyword evidence="3" id="KW-1185">Reference proteome</keyword>
<accession>A0ABR7D885</accession>
<dbReference type="Proteomes" id="UP000596929">
    <property type="component" value="Unassembled WGS sequence"/>
</dbReference>
<proteinExistence type="predicted"/>
<comment type="caution">
    <text evidence="2">The sequence shown here is derived from an EMBL/GenBank/DDBJ whole genome shotgun (WGS) entry which is preliminary data.</text>
</comment>